<dbReference type="Pfam" id="PF09430">
    <property type="entry name" value="EMC7_beta-sandw"/>
    <property type="match status" value="1"/>
</dbReference>
<evidence type="ECO:0000256" key="9">
    <source>
        <dbReference type="SAM" id="MobiDB-lite"/>
    </source>
</evidence>
<dbReference type="Proteomes" id="UP001182556">
    <property type="component" value="Unassembled WGS sequence"/>
</dbReference>
<evidence type="ECO:0000313" key="13">
    <source>
        <dbReference type="Proteomes" id="UP001182556"/>
    </source>
</evidence>
<dbReference type="InterPro" id="IPR013784">
    <property type="entry name" value="Carb-bd-like_fold"/>
</dbReference>
<evidence type="ECO:0000256" key="7">
    <source>
        <dbReference type="ARBA" id="ARBA00023277"/>
    </source>
</evidence>
<evidence type="ECO:0000256" key="8">
    <source>
        <dbReference type="ARBA" id="ARBA00023326"/>
    </source>
</evidence>
<keyword evidence="8" id="KW-0624">Polysaccharide degradation</keyword>
<keyword evidence="4 10" id="KW-0732">Signal</keyword>
<accession>A0AAD9CUA1</accession>
<evidence type="ECO:0000256" key="4">
    <source>
        <dbReference type="ARBA" id="ARBA00022729"/>
    </source>
</evidence>
<keyword evidence="13" id="KW-1185">Reference proteome</keyword>
<gene>
    <name evidence="12" type="ORF">DB88DRAFT_501687</name>
</gene>
<keyword evidence="3" id="KW-0812">Transmembrane</keyword>
<keyword evidence="7" id="KW-0119">Carbohydrate metabolism</keyword>
<dbReference type="PANTHER" id="PTHR13605">
    <property type="entry name" value="ER MEMBRANE PROTEIN COMPLEX SUBUNIT 7"/>
    <property type="match status" value="1"/>
</dbReference>
<comment type="similarity">
    <text evidence="2">Belongs to the EMC7 family.</text>
</comment>
<proteinExistence type="inferred from homology"/>
<dbReference type="GO" id="GO:0030246">
    <property type="term" value="F:carbohydrate binding"/>
    <property type="evidence" value="ECO:0007669"/>
    <property type="project" value="InterPro"/>
</dbReference>
<dbReference type="InterPro" id="IPR039163">
    <property type="entry name" value="EMC7"/>
</dbReference>
<feature type="chain" id="PRO_5042288891" description="ER membrane protein complex subunit 7 beta-sandwich domain-containing protein" evidence="10">
    <location>
        <begin position="19"/>
        <end position="226"/>
    </location>
</feature>
<keyword evidence="6" id="KW-0472">Membrane</keyword>
<evidence type="ECO:0000256" key="5">
    <source>
        <dbReference type="ARBA" id="ARBA00022989"/>
    </source>
</evidence>
<name>A0AAD9CUA1_PAPLA</name>
<evidence type="ECO:0000313" key="12">
    <source>
        <dbReference type="EMBL" id="KAK1920964.1"/>
    </source>
</evidence>
<evidence type="ECO:0000256" key="3">
    <source>
        <dbReference type="ARBA" id="ARBA00022692"/>
    </source>
</evidence>
<comment type="caution">
    <text evidence="12">The sequence shown here is derived from an EMBL/GenBank/DDBJ whole genome shotgun (WGS) entry which is preliminary data.</text>
</comment>
<protein>
    <recommendedName>
        <fullName evidence="11">ER membrane protein complex subunit 7 beta-sandwich domain-containing protein</fullName>
    </recommendedName>
</protein>
<reference evidence="12" key="1">
    <citation type="submission" date="2023-02" db="EMBL/GenBank/DDBJ databases">
        <title>Identification and recombinant expression of a fungal hydrolase from Papiliotrema laurentii that hydrolyzes apple cutin and clears colloidal polyester polyurethane.</title>
        <authorList>
            <consortium name="DOE Joint Genome Institute"/>
            <person name="Roman V.A."/>
            <person name="Bojanowski C."/>
            <person name="Crable B.R."/>
            <person name="Wagner D.N."/>
            <person name="Hung C.S."/>
            <person name="Nadeau L.J."/>
            <person name="Schratz L."/>
            <person name="Haridas S."/>
            <person name="Pangilinan J."/>
            <person name="Lipzen A."/>
            <person name="Na H."/>
            <person name="Yan M."/>
            <person name="Ng V."/>
            <person name="Grigoriev I.V."/>
            <person name="Spatafora J.W."/>
            <person name="Barlow D."/>
            <person name="Biffinger J."/>
            <person name="Kelley-Loughnane N."/>
            <person name="Varaljay V.A."/>
            <person name="Crookes-Goodson W.J."/>
        </authorList>
    </citation>
    <scope>NUCLEOTIDE SEQUENCE</scope>
    <source>
        <strain evidence="12">5307AH</strain>
    </source>
</reference>
<feature type="region of interest" description="Disordered" evidence="9">
    <location>
        <begin position="189"/>
        <end position="226"/>
    </location>
</feature>
<dbReference type="EMBL" id="JAODAN010000012">
    <property type="protein sequence ID" value="KAK1920964.1"/>
    <property type="molecule type" value="Genomic_DNA"/>
</dbReference>
<feature type="domain" description="ER membrane protein complex subunit 7 beta-sandwich" evidence="11">
    <location>
        <begin position="37"/>
        <end position="143"/>
    </location>
</feature>
<evidence type="ECO:0000256" key="10">
    <source>
        <dbReference type="SAM" id="SignalP"/>
    </source>
</evidence>
<feature type="signal peptide" evidence="10">
    <location>
        <begin position="1"/>
        <end position="18"/>
    </location>
</feature>
<evidence type="ECO:0000256" key="1">
    <source>
        <dbReference type="ARBA" id="ARBA00004167"/>
    </source>
</evidence>
<dbReference type="GO" id="GO:0000272">
    <property type="term" value="P:polysaccharide catabolic process"/>
    <property type="evidence" value="ECO:0007669"/>
    <property type="project" value="UniProtKB-KW"/>
</dbReference>
<dbReference type="AlphaFoldDB" id="A0AAD9CUA1"/>
<organism evidence="12 13">
    <name type="scientific">Papiliotrema laurentii</name>
    <name type="common">Cryptococcus laurentii</name>
    <dbReference type="NCBI Taxonomy" id="5418"/>
    <lineage>
        <taxon>Eukaryota</taxon>
        <taxon>Fungi</taxon>
        <taxon>Dikarya</taxon>
        <taxon>Basidiomycota</taxon>
        <taxon>Agaricomycotina</taxon>
        <taxon>Tremellomycetes</taxon>
        <taxon>Tremellales</taxon>
        <taxon>Rhynchogastremaceae</taxon>
        <taxon>Papiliotrema</taxon>
    </lineage>
</organism>
<dbReference type="InterPro" id="IPR019008">
    <property type="entry name" value="Beta_sandwich_EMC7"/>
</dbReference>
<evidence type="ECO:0000256" key="2">
    <source>
        <dbReference type="ARBA" id="ARBA00008880"/>
    </source>
</evidence>
<dbReference type="PANTHER" id="PTHR13605:SF4">
    <property type="entry name" value="ER MEMBRANE PROTEIN COMPLEX SUBUNIT 7"/>
    <property type="match status" value="1"/>
</dbReference>
<comment type="subcellular location">
    <subcellularLocation>
        <location evidence="1">Membrane</location>
        <topology evidence="1">Single-pass membrane protein</topology>
    </subcellularLocation>
</comment>
<evidence type="ECO:0000256" key="6">
    <source>
        <dbReference type="ARBA" id="ARBA00023136"/>
    </source>
</evidence>
<dbReference type="SUPFAM" id="SSF49452">
    <property type="entry name" value="Starch-binding domain-like"/>
    <property type="match status" value="1"/>
</dbReference>
<evidence type="ECO:0000259" key="11">
    <source>
        <dbReference type="Pfam" id="PF09430"/>
    </source>
</evidence>
<dbReference type="GO" id="GO:0072546">
    <property type="term" value="C:EMC complex"/>
    <property type="evidence" value="ECO:0007669"/>
    <property type="project" value="TreeGrafter"/>
</dbReference>
<sequence>MRLILCILSLIGLQLVSAAEIVGRVVLDGFPGQVVPIGSKVVLDHGSKTSLILADGSFVIHGVPDGEHLLQPIVPGYTLPTTLYTIAESSIHAQPYIPSRLPLPTSTPSMPLPIALVPHPEDYYTAPQGVNILAMLKNPMVLMMLFSGVMMYALPKLTASMDLDPDMAKDMAETRKKMQGMQNMDFMESLSSMLAGESADSPKGAKAGEKPTQGPAGNGKKRNKGR</sequence>
<keyword evidence="5" id="KW-1133">Transmembrane helix</keyword>